<evidence type="ECO:0000256" key="2">
    <source>
        <dbReference type="ARBA" id="ARBA00022475"/>
    </source>
</evidence>
<dbReference type="InterPro" id="IPR052029">
    <property type="entry name" value="PpiD_chaperone"/>
</dbReference>
<evidence type="ECO:0000256" key="7">
    <source>
        <dbReference type="ARBA" id="ARBA00038408"/>
    </source>
</evidence>
<dbReference type="SUPFAM" id="SSF109998">
    <property type="entry name" value="Triger factor/SurA peptide-binding domain-like"/>
    <property type="match status" value="1"/>
</dbReference>
<dbReference type="GO" id="GO:0005886">
    <property type="term" value="C:plasma membrane"/>
    <property type="evidence" value="ECO:0007669"/>
    <property type="project" value="UniProtKB-SubCell"/>
</dbReference>
<evidence type="ECO:0000256" key="4">
    <source>
        <dbReference type="ARBA" id="ARBA00022989"/>
    </source>
</evidence>
<comment type="similarity">
    <text evidence="7">Belongs to the PpiD chaperone family.</text>
</comment>
<gene>
    <name evidence="9" type="ORF">HY834_00400</name>
</gene>
<comment type="caution">
    <text evidence="9">The sequence shown here is derived from an EMBL/GenBank/DDBJ whole genome shotgun (WGS) entry which is preliminary data.</text>
</comment>
<dbReference type="GO" id="GO:0003755">
    <property type="term" value="F:peptidyl-prolyl cis-trans isomerase activity"/>
    <property type="evidence" value="ECO:0007669"/>
    <property type="project" value="InterPro"/>
</dbReference>
<name>A0A933NX95_9HYPH</name>
<comment type="subcellular location">
    <subcellularLocation>
        <location evidence="1">Cell membrane</location>
        <topology evidence="1">Single-pass type II membrane protein</topology>
    </subcellularLocation>
</comment>
<dbReference type="InterPro" id="IPR000297">
    <property type="entry name" value="PPIase_PpiC"/>
</dbReference>
<evidence type="ECO:0000256" key="1">
    <source>
        <dbReference type="ARBA" id="ARBA00004401"/>
    </source>
</evidence>
<keyword evidence="6" id="KW-0143">Chaperone</keyword>
<evidence type="ECO:0000313" key="10">
    <source>
        <dbReference type="Proteomes" id="UP000782610"/>
    </source>
</evidence>
<evidence type="ECO:0000259" key="8">
    <source>
        <dbReference type="Pfam" id="PF13145"/>
    </source>
</evidence>
<dbReference type="PANTHER" id="PTHR47529">
    <property type="entry name" value="PEPTIDYL-PROLYL CIS-TRANS ISOMERASE D"/>
    <property type="match status" value="1"/>
</dbReference>
<keyword evidence="2" id="KW-1003">Cell membrane</keyword>
<feature type="domain" description="PpiC" evidence="8">
    <location>
        <begin position="248"/>
        <end position="364"/>
    </location>
</feature>
<keyword evidence="5" id="KW-0472">Membrane</keyword>
<dbReference type="Gene3D" id="1.10.4030.10">
    <property type="entry name" value="Porin chaperone SurA, peptide-binding domain"/>
    <property type="match status" value="1"/>
</dbReference>
<proteinExistence type="inferred from homology"/>
<protein>
    <submittedName>
        <fullName evidence="9">SurA N-terminal domain-containing protein</fullName>
    </submittedName>
</protein>
<organism evidence="9 10">
    <name type="scientific">Devosia nanyangense</name>
    <dbReference type="NCBI Taxonomy" id="1228055"/>
    <lineage>
        <taxon>Bacteria</taxon>
        <taxon>Pseudomonadati</taxon>
        <taxon>Pseudomonadota</taxon>
        <taxon>Alphaproteobacteria</taxon>
        <taxon>Hyphomicrobiales</taxon>
        <taxon>Devosiaceae</taxon>
        <taxon>Devosia</taxon>
    </lineage>
</organism>
<evidence type="ECO:0000256" key="5">
    <source>
        <dbReference type="ARBA" id="ARBA00023136"/>
    </source>
</evidence>
<keyword evidence="4" id="KW-1133">Transmembrane helix</keyword>
<evidence type="ECO:0000256" key="6">
    <source>
        <dbReference type="ARBA" id="ARBA00023186"/>
    </source>
</evidence>
<accession>A0A933NX95</accession>
<dbReference type="AlphaFoldDB" id="A0A933NX95"/>
<evidence type="ECO:0000256" key="3">
    <source>
        <dbReference type="ARBA" id="ARBA00022692"/>
    </source>
</evidence>
<dbReference type="InterPro" id="IPR027304">
    <property type="entry name" value="Trigger_fact/SurA_dom_sf"/>
</dbReference>
<dbReference type="EMBL" id="JACRAF010000002">
    <property type="protein sequence ID" value="MBI4920182.1"/>
    <property type="molecule type" value="Genomic_DNA"/>
</dbReference>
<dbReference type="PANTHER" id="PTHR47529:SF1">
    <property type="entry name" value="PERIPLASMIC CHAPERONE PPID"/>
    <property type="match status" value="1"/>
</dbReference>
<sequence length="626" mass="67424">MLNFLRRFASTWMGKVLGAFLLLAMASFGVPSVLSTLNANTLASVGGEDITIQEFQRAYQQQLNQFAQQTGQMPTNEQALQLGIPTAVISKLASDAAINQFGVRLGIGVSDARLAKMVRDDPSFAGVLGTFERANFDQVLRQNGYTEAEYFELQTRAVRRQQIALGLFAGTAVSKAALDILNRYRNDTRTVEYFTLNATSLPSAAEPTDDDLKAYLTAHQADFRTKETRTAEVVLLTPDILAPQYAATEDEILAEYDRTKDQLVKVERRDIQQVTLPDAAAEKVFTDQQAAGASFADALKASGLTATDIGLLSKTEVSDAALAEAAFGLAKEGDFAIIAGIGGKRVVAVTKIEAGGQTSYDEAKADIAARLALAKAKAAYVDIQDQVEELRAAFKPLKEIADRFKLPLATVALTADGAALSVVTGLEDTDRTKVATAIFKAEQGKLAPTVAFSATKNLWFDLSKIEAARDQTLDEVHDAVATAWTNGKTEEALQAEVKAAVDELQQGTSIQLVSSEYNADTKTSQPFTRDGDKTNVFNQQVATQIFSAGPDSRGSALDGDGDYVIYHVLEVTPPTAEPDANIKDFLSNSTRDALYAEFIGGLRDEAGIKINQQTLSTVLNLDQTAQ</sequence>
<dbReference type="Pfam" id="PF13624">
    <property type="entry name" value="SurA_N_3"/>
    <property type="match status" value="1"/>
</dbReference>
<dbReference type="Pfam" id="PF13145">
    <property type="entry name" value="Rotamase_2"/>
    <property type="match status" value="1"/>
</dbReference>
<keyword evidence="3" id="KW-0812">Transmembrane</keyword>
<dbReference type="Proteomes" id="UP000782610">
    <property type="component" value="Unassembled WGS sequence"/>
</dbReference>
<evidence type="ECO:0000313" key="9">
    <source>
        <dbReference type="EMBL" id="MBI4920182.1"/>
    </source>
</evidence>
<reference evidence="9" key="1">
    <citation type="submission" date="2020-07" db="EMBL/GenBank/DDBJ databases">
        <title>Huge and variable diversity of episymbiotic CPR bacteria and DPANN archaea in groundwater ecosystems.</title>
        <authorList>
            <person name="He C.Y."/>
            <person name="Keren R."/>
            <person name="Whittaker M."/>
            <person name="Farag I.F."/>
            <person name="Doudna J."/>
            <person name="Cate J.H.D."/>
            <person name="Banfield J.F."/>
        </authorList>
    </citation>
    <scope>NUCLEOTIDE SEQUENCE</scope>
    <source>
        <strain evidence="9">NC_groundwater_1586_Pr3_B-0.1um_66_15</strain>
    </source>
</reference>